<keyword evidence="8" id="KW-1278">Translocase</keyword>
<comment type="subunit">
    <text evidence="8">NDH-1 is composed of 14 different subunits. Subunits NuoA, H, J, K, L, M, N constitute the membrane sector of the complex.</text>
</comment>
<feature type="transmembrane region" description="Helical" evidence="8">
    <location>
        <begin position="62"/>
        <end position="86"/>
    </location>
</feature>
<keyword evidence="3 8" id="KW-0813">Transport</keyword>
<dbReference type="EC" id="7.1.1.-" evidence="8"/>
<reference evidence="9 10" key="1">
    <citation type="submission" date="2016-10" db="EMBL/GenBank/DDBJ databases">
        <title>Complete Genome Sequence of Peptococcaceae strain DCMF.</title>
        <authorList>
            <person name="Edwards R.J."/>
            <person name="Holland S.I."/>
            <person name="Deshpande N.P."/>
            <person name="Wong Y.K."/>
            <person name="Ertan H."/>
            <person name="Manefield M."/>
            <person name="Russell T.L."/>
            <person name="Lee M.J."/>
        </authorList>
    </citation>
    <scope>NUCLEOTIDE SEQUENCE [LARGE SCALE GENOMIC DNA]</scope>
    <source>
        <strain evidence="9 10">DCMF</strain>
    </source>
</reference>
<evidence type="ECO:0000256" key="1">
    <source>
        <dbReference type="ARBA" id="ARBA00004141"/>
    </source>
</evidence>
<evidence type="ECO:0000256" key="5">
    <source>
        <dbReference type="ARBA" id="ARBA00022719"/>
    </source>
</evidence>
<evidence type="ECO:0000313" key="10">
    <source>
        <dbReference type="Proteomes" id="UP000323521"/>
    </source>
</evidence>
<organism evidence="9 10">
    <name type="scientific">Formimonas warabiya</name>
    <dbReference type="NCBI Taxonomy" id="1761012"/>
    <lineage>
        <taxon>Bacteria</taxon>
        <taxon>Bacillati</taxon>
        <taxon>Bacillota</taxon>
        <taxon>Clostridia</taxon>
        <taxon>Eubacteriales</taxon>
        <taxon>Peptococcaceae</taxon>
        <taxon>Candidatus Formimonas</taxon>
    </lineage>
</organism>
<keyword evidence="5 8" id="KW-0874">Quinone</keyword>
<comment type="catalytic activity">
    <reaction evidence="8">
        <text>a quinone + NADH + 5 H(+)(in) = a quinol + NAD(+) + 4 H(+)(out)</text>
        <dbReference type="Rhea" id="RHEA:57888"/>
        <dbReference type="ChEBI" id="CHEBI:15378"/>
        <dbReference type="ChEBI" id="CHEBI:24646"/>
        <dbReference type="ChEBI" id="CHEBI:57540"/>
        <dbReference type="ChEBI" id="CHEBI:57945"/>
        <dbReference type="ChEBI" id="CHEBI:132124"/>
    </reaction>
</comment>
<gene>
    <name evidence="8" type="primary">nuoK</name>
    <name evidence="9" type="ORF">DCMF_27725</name>
</gene>
<dbReference type="Gene3D" id="1.10.287.3510">
    <property type="match status" value="1"/>
</dbReference>
<keyword evidence="6 8" id="KW-1133">Transmembrane helix</keyword>
<evidence type="ECO:0000256" key="4">
    <source>
        <dbReference type="ARBA" id="ARBA00022692"/>
    </source>
</evidence>
<dbReference type="Proteomes" id="UP000323521">
    <property type="component" value="Chromosome"/>
</dbReference>
<keyword evidence="8" id="KW-0520">NAD</keyword>
<dbReference type="PANTHER" id="PTHR11434">
    <property type="entry name" value="NADH-UBIQUINONE OXIDOREDUCTASE SUBUNIT ND4L"/>
    <property type="match status" value="1"/>
</dbReference>
<dbReference type="GO" id="GO:0005886">
    <property type="term" value="C:plasma membrane"/>
    <property type="evidence" value="ECO:0007669"/>
    <property type="project" value="UniProtKB-SubCell"/>
</dbReference>
<dbReference type="NCBIfam" id="NF004320">
    <property type="entry name" value="PRK05715.1-2"/>
    <property type="match status" value="1"/>
</dbReference>
<dbReference type="RefSeq" id="WP_148137443.1">
    <property type="nucleotide sequence ID" value="NZ_CP017634.1"/>
</dbReference>
<keyword evidence="8" id="KW-1003">Cell membrane</keyword>
<comment type="function">
    <text evidence="8">NDH-1 shuttles electrons from NADH, via FMN and iron-sulfur (Fe-S) centers, to quinones in the respiratory chain. The immediate electron acceptor for the enzyme in this species is believed to be a menaquinone. Couples the redox reaction to proton translocation (for every two electrons transferred, four hydrogen ions are translocated across the cytoplasmic membrane), and thus conserves the redox energy in a proton gradient.</text>
</comment>
<dbReference type="EMBL" id="CP017634">
    <property type="protein sequence ID" value="ATW28036.1"/>
    <property type="molecule type" value="Genomic_DNA"/>
</dbReference>
<dbReference type="FunFam" id="1.10.287.3510:FF:000001">
    <property type="entry name" value="NADH-quinone oxidoreductase subunit K"/>
    <property type="match status" value="1"/>
</dbReference>
<dbReference type="NCBIfam" id="NF004323">
    <property type="entry name" value="PRK05715.1-5"/>
    <property type="match status" value="1"/>
</dbReference>
<dbReference type="AlphaFoldDB" id="A0A3G1KZS1"/>
<keyword evidence="10" id="KW-1185">Reference proteome</keyword>
<evidence type="ECO:0000256" key="3">
    <source>
        <dbReference type="ARBA" id="ARBA00022448"/>
    </source>
</evidence>
<accession>A0A3G1KZS1</accession>
<evidence type="ECO:0000256" key="8">
    <source>
        <dbReference type="HAMAP-Rule" id="MF_01456"/>
    </source>
</evidence>
<dbReference type="InterPro" id="IPR039428">
    <property type="entry name" value="NUOK/Mnh_C1-like"/>
</dbReference>
<evidence type="ECO:0000256" key="2">
    <source>
        <dbReference type="ARBA" id="ARBA00010519"/>
    </source>
</evidence>
<dbReference type="KEGG" id="fwa:DCMF_27725"/>
<dbReference type="GO" id="GO:0050136">
    <property type="term" value="F:NADH dehydrogenase (quinone) (non-electrogenic) activity"/>
    <property type="evidence" value="ECO:0007669"/>
    <property type="project" value="UniProtKB-UniRule"/>
</dbReference>
<dbReference type="HAMAP" id="MF_01456">
    <property type="entry name" value="NDH1_NuoK"/>
    <property type="match status" value="1"/>
</dbReference>
<proteinExistence type="inferred from homology"/>
<dbReference type="Pfam" id="PF00420">
    <property type="entry name" value="Oxidored_q2"/>
    <property type="match status" value="1"/>
</dbReference>
<dbReference type="InterPro" id="IPR001133">
    <property type="entry name" value="NADH_UbQ_OxRdtase_chain4L/K"/>
</dbReference>
<protein>
    <recommendedName>
        <fullName evidence="8">NADH-quinone oxidoreductase subunit K</fullName>
        <ecNumber evidence="8">7.1.1.-</ecNumber>
    </recommendedName>
    <alternativeName>
        <fullName evidence="8">NADH dehydrogenase I subunit K</fullName>
    </alternativeName>
    <alternativeName>
        <fullName evidence="8">NDH-1 subunit K</fullName>
    </alternativeName>
</protein>
<feature type="transmembrane region" description="Helical" evidence="8">
    <location>
        <begin position="6"/>
        <end position="24"/>
    </location>
</feature>
<evidence type="ECO:0000256" key="6">
    <source>
        <dbReference type="ARBA" id="ARBA00022989"/>
    </source>
</evidence>
<sequence length="102" mass="10996">MIGLSHYLIVGAALFSIGLFGALAKKNAIMVLICVELMLNAVNINLIAFNKFVTPAEFIGQIFAVFTIAVAAAEIGVGLAIVIAIYRNRLSVDLEDFNLLKR</sequence>
<dbReference type="GO" id="GO:0042773">
    <property type="term" value="P:ATP synthesis coupled electron transport"/>
    <property type="evidence" value="ECO:0007669"/>
    <property type="project" value="InterPro"/>
</dbReference>
<keyword evidence="4 8" id="KW-0812">Transmembrane</keyword>
<comment type="similarity">
    <text evidence="2 8">Belongs to the complex I subunit 4L family.</text>
</comment>
<dbReference type="NCBIfam" id="NF004322">
    <property type="entry name" value="PRK05715.1-4"/>
    <property type="match status" value="1"/>
</dbReference>
<feature type="transmembrane region" description="Helical" evidence="8">
    <location>
        <begin position="31"/>
        <end position="50"/>
    </location>
</feature>
<dbReference type="GO" id="GO:0048038">
    <property type="term" value="F:quinone binding"/>
    <property type="evidence" value="ECO:0007669"/>
    <property type="project" value="UniProtKB-KW"/>
</dbReference>
<dbReference type="GO" id="GO:0030964">
    <property type="term" value="C:NADH dehydrogenase complex"/>
    <property type="evidence" value="ECO:0007669"/>
    <property type="project" value="TreeGrafter"/>
</dbReference>
<name>A0A3G1KZS1_FORW1</name>
<dbReference type="PANTHER" id="PTHR11434:SF16">
    <property type="entry name" value="NADH-UBIQUINONE OXIDOREDUCTASE CHAIN 4L"/>
    <property type="match status" value="1"/>
</dbReference>
<dbReference type="OrthoDB" id="9810120at2"/>
<evidence type="ECO:0000313" key="9">
    <source>
        <dbReference type="EMBL" id="ATW28036.1"/>
    </source>
</evidence>
<comment type="subcellular location">
    <subcellularLocation>
        <location evidence="8">Cell membrane</location>
        <topology evidence="8">Multi-pass membrane protein</topology>
    </subcellularLocation>
    <subcellularLocation>
        <location evidence="1">Membrane</location>
        <topology evidence="1">Multi-pass membrane protein</topology>
    </subcellularLocation>
</comment>
<keyword evidence="7 8" id="KW-0472">Membrane</keyword>
<evidence type="ECO:0000256" key="7">
    <source>
        <dbReference type="ARBA" id="ARBA00023136"/>
    </source>
</evidence>